<dbReference type="AlphaFoldDB" id="A0A345ZT38"/>
<evidence type="ECO:0000259" key="1">
    <source>
        <dbReference type="Pfam" id="PF08980"/>
    </source>
</evidence>
<dbReference type="Gene3D" id="4.10.1210.10">
    <property type="entry name" value="Atu1913-like"/>
    <property type="match status" value="1"/>
</dbReference>
<reference evidence="2 3" key="1">
    <citation type="submission" date="2018-07" db="EMBL/GenBank/DDBJ databases">
        <authorList>
            <person name="Quirk P.G."/>
            <person name="Krulwich T.A."/>
        </authorList>
    </citation>
    <scope>NUCLEOTIDE SEQUENCE [LARGE SCALE GENOMIC DNA]</scope>
    <source>
        <strain evidence="2 3">CC-BB4</strain>
    </source>
</reference>
<dbReference type="Proteomes" id="UP000254889">
    <property type="component" value="Chromosome"/>
</dbReference>
<sequence>MNFLHYDLNLGSGEVVEVTLDKQANVLLLDDTNFSNYKRGLRHSYFGGLAKRSPVRLAPPRPGHWHLVIDLGGYAGSVSASVQTHRAA</sequence>
<protein>
    <submittedName>
        <fullName evidence="2">DUF1883 domain-containing protein</fullName>
    </submittedName>
</protein>
<dbReference type="InterPro" id="IPR015073">
    <property type="entry name" value="DUF1883"/>
</dbReference>
<dbReference type="RefSeq" id="WP_115689399.1">
    <property type="nucleotide sequence ID" value="NZ_CP031417.1"/>
</dbReference>
<feature type="domain" description="DUF1883" evidence="1">
    <location>
        <begin position="1"/>
        <end position="86"/>
    </location>
</feature>
<evidence type="ECO:0000313" key="2">
    <source>
        <dbReference type="EMBL" id="AXK80085.1"/>
    </source>
</evidence>
<accession>A0A345ZT38</accession>
<keyword evidence="3" id="KW-1185">Reference proteome</keyword>
<dbReference type="InterPro" id="IPR036488">
    <property type="entry name" value="DUF1883-like_sf"/>
</dbReference>
<dbReference type="SUPFAM" id="SSF141099">
    <property type="entry name" value="Atu1913-like"/>
    <property type="match status" value="1"/>
</dbReference>
<evidence type="ECO:0000313" key="3">
    <source>
        <dbReference type="Proteomes" id="UP000254889"/>
    </source>
</evidence>
<gene>
    <name evidence="2" type="ORF">DW352_05885</name>
</gene>
<dbReference type="Pfam" id="PF08980">
    <property type="entry name" value="DUF1883"/>
    <property type="match status" value="1"/>
</dbReference>
<organism evidence="2 3">
    <name type="scientific">Pseudolabrys taiwanensis</name>
    <dbReference type="NCBI Taxonomy" id="331696"/>
    <lineage>
        <taxon>Bacteria</taxon>
        <taxon>Pseudomonadati</taxon>
        <taxon>Pseudomonadota</taxon>
        <taxon>Alphaproteobacteria</taxon>
        <taxon>Hyphomicrobiales</taxon>
        <taxon>Xanthobacteraceae</taxon>
        <taxon>Pseudolabrys</taxon>
    </lineage>
</organism>
<proteinExistence type="predicted"/>
<dbReference type="EMBL" id="CP031417">
    <property type="protein sequence ID" value="AXK80085.1"/>
    <property type="molecule type" value="Genomic_DNA"/>
</dbReference>
<dbReference type="OrthoDB" id="370892at2"/>
<name>A0A345ZT38_9HYPH</name>
<dbReference type="KEGG" id="ptaw:DW352_05885"/>